<feature type="transmembrane region" description="Helical" evidence="9">
    <location>
        <begin position="873"/>
        <end position="895"/>
    </location>
</feature>
<dbReference type="EMBL" id="KV784386">
    <property type="protein sequence ID" value="OEU07413.1"/>
    <property type="molecule type" value="Genomic_DNA"/>
</dbReference>
<dbReference type="InParanoid" id="A0A1E7EPD5"/>
<evidence type="ECO:0000256" key="7">
    <source>
        <dbReference type="ARBA" id="ARBA00023136"/>
    </source>
</evidence>
<evidence type="ECO:0000313" key="11">
    <source>
        <dbReference type="EMBL" id="OEU07413.1"/>
    </source>
</evidence>
<evidence type="ECO:0000256" key="5">
    <source>
        <dbReference type="ARBA" id="ARBA00022840"/>
    </source>
</evidence>
<dbReference type="GO" id="GO:0016887">
    <property type="term" value="F:ATP hydrolysis activity"/>
    <property type="evidence" value="ECO:0007669"/>
    <property type="project" value="InterPro"/>
</dbReference>
<feature type="transmembrane region" description="Helical" evidence="9">
    <location>
        <begin position="1243"/>
        <end position="1263"/>
    </location>
</feature>
<dbReference type="InterPro" id="IPR013525">
    <property type="entry name" value="ABC2_TM"/>
</dbReference>
<dbReference type="Pfam" id="PF01061">
    <property type="entry name" value="ABC2_membrane"/>
    <property type="match status" value="1"/>
</dbReference>
<keyword evidence="4" id="KW-0547">Nucleotide-binding</keyword>
<keyword evidence="5" id="KW-0067">ATP-binding</keyword>
<dbReference type="InterPro" id="IPR003593">
    <property type="entry name" value="AAA+_ATPase"/>
</dbReference>
<dbReference type="Pfam" id="PF03283">
    <property type="entry name" value="PAE"/>
    <property type="match status" value="1"/>
</dbReference>
<dbReference type="Proteomes" id="UP000095751">
    <property type="component" value="Unassembled WGS sequence"/>
</dbReference>
<feature type="transmembrane region" description="Helical" evidence="9">
    <location>
        <begin position="1315"/>
        <end position="1340"/>
    </location>
</feature>
<dbReference type="OrthoDB" id="10596907at2759"/>
<dbReference type="GO" id="GO:0140359">
    <property type="term" value="F:ABC-type transporter activity"/>
    <property type="evidence" value="ECO:0007669"/>
    <property type="project" value="InterPro"/>
</dbReference>
<keyword evidence="3 9" id="KW-0812">Transmembrane</keyword>
<feature type="domain" description="ABC transporter" evidence="10">
    <location>
        <begin position="932"/>
        <end position="1175"/>
    </location>
</feature>
<keyword evidence="7 9" id="KW-0472">Membrane</keyword>
<keyword evidence="12" id="KW-1185">Reference proteome</keyword>
<name>A0A1E7EPD5_9STRA</name>
<dbReference type="SMART" id="SM00382">
    <property type="entry name" value="AAA"/>
    <property type="match status" value="1"/>
</dbReference>
<evidence type="ECO:0000259" key="10">
    <source>
        <dbReference type="PROSITE" id="PS50893"/>
    </source>
</evidence>
<proteinExistence type="predicted"/>
<accession>A0A1E7EPD5</accession>
<dbReference type="InterPro" id="IPR027417">
    <property type="entry name" value="P-loop_NTPase"/>
</dbReference>
<comment type="subcellular location">
    <subcellularLocation>
        <location evidence="1">Membrane</location>
        <topology evidence="1">Multi-pass membrane protein</topology>
    </subcellularLocation>
</comment>
<feature type="transmembrane region" description="Helical" evidence="9">
    <location>
        <begin position="1352"/>
        <end position="1372"/>
    </location>
</feature>
<dbReference type="SUPFAM" id="SSF52540">
    <property type="entry name" value="P-loop containing nucleoside triphosphate hydrolases"/>
    <property type="match status" value="1"/>
</dbReference>
<evidence type="ECO:0000256" key="1">
    <source>
        <dbReference type="ARBA" id="ARBA00004141"/>
    </source>
</evidence>
<sequence length="1498" mass="168221">MLNFAEQTGSGAVMLVWFFSKKSESENLEFVQHTNGAAQNTDAALSSLDTSYYKRRCLRGYAASNFDLLDTDNYDKWMDDDTIMYLAETGTYKGPSGIAEYIGGPVYFASSFVELESQMLPISFNETICVAHFSIKIDLTTDPVRVGEPVGLASTFGFTLYWTVAVADDGVELNTTDVRPSNRFNNYDENYDFRTHRINAYFPNAYLRRLYGVELETDKVRDFVCDVIMSPGCNETRDLNQLSSHEECVTMYETLLSTNMTGSMDDFTKGCRILHAVYALENQKHCPHLSFKPQQDYLGITKCQISSGQVPSDIFSEVELDFIQQQSITYGFDSQEQYIESDPVPVISHGVKALQSTPSEDTSKSPKDTGNESEFMRLQFFDPLIPCGDGSPSGVYVENNPKVQNSQNHILVFLGGAACTNPQDCEKAYRMEPFKFSTDYYPSTLEGSTVLSRDPTINPTMHNYTKWMVPYCSQDFFLGDIKKGKVGNFTHAGSLIFDAALKYWQGQVRSNFFPLDSTGGSVVLDNVVVVGISAGAIGVMNKIDTIRTIINSEEDKIKTRNLKIILDSPSVMSDLPHAGKNFKTAMVEYTNLSENPLCHPLNPFTRTFERMSALPCCLSTHCMLRYDERLSSFYDINWKTGGNNANNEEEILILDSAYDPLALMSSVDVSSDQDDDSSTDITSALFVQLEIGGMRKKGGVETAAFAKSMAQQKMSQNITLEEFYDQPRVKWIFSSCYQHTFLVPSSSVLELNCLYGNYEDEQFDYVCRDGGYSFVIETDSHYFGIWRTPDTWDLAVFRDESMHDIVNNFVRGNFSGQLPSPVVLEGDVALLSYDTPDVIDFRLQPCVGPNCREDTAPSSTLPSCQAMIETANYFVPVPTGFVFLWMFLLLIFLAATPFLRLSFTKILIGKIEADMKDALRTSSQRSLSDSALAIDGISVVMSDGKNIVTDVSISLKYGTLNALCGRSGSGKSTLLRALSLLHHPGIEVEIRNGSSILERTPKAFLRQHDDSVGFGKLTPVDYLRYTAQIIGCDKGKTADVLLFADQMFSRKKKNHSADPENDFDAFTSTKIENLSGGQRRFLNIAATLLSEPKLLLLDEPLSGLDSASSLFVLEGLESIALVSDCAIFMTVHQPSERILEHYDTVFFMDGGQLTFQESVNPENVHELHTELEKRMISDSTSKPFQPIDEESLQQSIEPNNANRKSYGSDNYNDNINCTESGIKMFSKTIKQIAPLAHRLHLQFGWEPLSGCTLVIFLMFIAGLLRFEKFYPQKVVSLSLTIIGIPSVVFPHKVVEHALMWKAHKEELDDKKITPLAFQISTALLTFPVPIFSLLVGQILVYLIEGWSFDSFAYQWVVATVHLMCSFQLGRMLMVWFRGDFSKGIRYYVMFLVYAFIFNGVCMSTNKPPEFLRWLYWFSINFWGISGSVIRQFDSDVYSNTEYCSDLIACLVSDNNNIIRNLGFAPLSNTVRALNILTCVFVAFWLLEFAILHHRRTGS</sequence>
<dbReference type="Pfam" id="PF00005">
    <property type="entry name" value="ABC_tran"/>
    <property type="match status" value="1"/>
</dbReference>
<feature type="transmembrane region" description="Helical" evidence="9">
    <location>
        <begin position="1384"/>
        <end position="1405"/>
    </location>
</feature>
<dbReference type="InterPro" id="IPR003439">
    <property type="entry name" value="ABC_transporter-like_ATP-bd"/>
</dbReference>
<dbReference type="InterPro" id="IPR004963">
    <property type="entry name" value="PAE/NOTUM"/>
</dbReference>
<dbReference type="GO" id="GO:0016020">
    <property type="term" value="C:membrane"/>
    <property type="evidence" value="ECO:0007669"/>
    <property type="project" value="UniProtKB-SubCell"/>
</dbReference>
<keyword evidence="6 9" id="KW-1133">Transmembrane helix</keyword>
<keyword evidence="2" id="KW-0813">Transport</keyword>
<dbReference type="PROSITE" id="PS50893">
    <property type="entry name" value="ABC_TRANSPORTER_2"/>
    <property type="match status" value="1"/>
</dbReference>
<evidence type="ECO:0000256" key="9">
    <source>
        <dbReference type="SAM" id="Phobius"/>
    </source>
</evidence>
<dbReference type="InterPro" id="IPR050352">
    <property type="entry name" value="ABCG_transporters"/>
</dbReference>
<evidence type="ECO:0000256" key="2">
    <source>
        <dbReference type="ARBA" id="ARBA00022448"/>
    </source>
</evidence>
<evidence type="ECO:0000256" key="6">
    <source>
        <dbReference type="ARBA" id="ARBA00022989"/>
    </source>
</evidence>
<dbReference type="GO" id="GO:0005524">
    <property type="term" value="F:ATP binding"/>
    <property type="evidence" value="ECO:0007669"/>
    <property type="project" value="UniProtKB-KW"/>
</dbReference>
<evidence type="ECO:0000256" key="4">
    <source>
        <dbReference type="ARBA" id="ARBA00022741"/>
    </source>
</evidence>
<dbReference type="PANTHER" id="PTHR48041">
    <property type="entry name" value="ABC TRANSPORTER G FAMILY MEMBER 28"/>
    <property type="match status" value="1"/>
</dbReference>
<feature type="transmembrane region" description="Helical" evidence="9">
    <location>
        <begin position="1275"/>
        <end position="1294"/>
    </location>
</feature>
<feature type="region of interest" description="Disordered" evidence="8">
    <location>
        <begin position="1190"/>
        <end position="1209"/>
    </location>
</feature>
<dbReference type="PANTHER" id="PTHR48041:SF91">
    <property type="entry name" value="ABC TRANSPORTER G FAMILY MEMBER 28"/>
    <property type="match status" value="1"/>
</dbReference>
<reference evidence="11 12" key="1">
    <citation type="submission" date="2016-09" db="EMBL/GenBank/DDBJ databases">
        <title>Extensive genetic diversity and differential bi-allelic expression allows diatom success in the polar Southern Ocean.</title>
        <authorList>
            <consortium name="DOE Joint Genome Institute"/>
            <person name="Mock T."/>
            <person name="Otillar R.P."/>
            <person name="Strauss J."/>
            <person name="Dupont C."/>
            <person name="Frickenhaus S."/>
            <person name="Maumus F."/>
            <person name="Mcmullan M."/>
            <person name="Sanges R."/>
            <person name="Schmutz J."/>
            <person name="Toseland A."/>
            <person name="Valas R."/>
            <person name="Veluchamy A."/>
            <person name="Ward B.J."/>
            <person name="Allen A."/>
            <person name="Barry K."/>
            <person name="Falciatore A."/>
            <person name="Ferrante M."/>
            <person name="Fortunato A.E."/>
            <person name="Gloeckner G."/>
            <person name="Gruber A."/>
            <person name="Hipkin R."/>
            <person name="Janech M."/>
            <person name="Kroth P."/>
            <person name="Leese F."/>
            <person name="Lindquist E."/>
            <person name="Lyon B.R."/>
            <person name="Martin J."/>
            <person name="Mayer C."/>
            <person name="Parker M."/>
            <person name="Quesneville H."/>
            <person name="Raymond J."/>
            <person name="Uhlig C."/>
            <person name="Valentin K.U."/>
            <person name="Worden A.Z."/>
            <person name="Armbrust E.V."/>
            <person name="Bowler C."/>
            <person name="Green B."/>
            <person name="Moulton V."/>
            <person name="Van Oosterhout C."/>
            <person name="Grigoriev I."/>
        </authorList>
    </citation>
    <scope>NUCLEOTIDE SEQUENCE [LARGE SCALE GENOMIC DNA]</scope>
    <source>
        <strain evidence="11 12">CCMP1102</strain>
    </source>
</reference>
<feature type="transmembrane region" description="Helical" evidence="9">
    <location>
        <begin position="1472"/>
        <end position="1491"/>
    </location>
</feature>
<feature type="compositionally biased region" description="Polar residues" evidence="8">
    <location>
        <begin position="1192"/>
        <end position="1209"/>
    </location>
</feature>
<dbReference type="KEGG" id="fcy:FRACYDRAFT_251218"/>
<dbReference type="Gene3D" id="3.40.50.300">
    <property type="entry name" value="P-loop containing nucleotide triphosphate hydrolases"/>
    <property type="match status" value="1"/>
</dbReference>
<protein>
    <recommendedName>
        <fullName evidence="10">ABC transporter domain-containing protein</fullName>
    </recommendedName>
</protein>
<organism evidence="11 12">
    <name type="scientific">Fragilariopsis cylindrus CCMP1102</name>
    <dbReference type="NCBI Taxonomy" id="635003"/>
    <lineage>
        <taxon>Eukaryota</taxon>
        <taxon>Sar</taxon>
        <taxon>Stramenopiles</taxon>
        <taxon>Ochrophyta</taxon>
        <taxon>Bacillariophyta</taxon>
        <taxon>Bacillariophyceae</taxon>
        <taxon>Bacillariophycidae</taxon>
        <taxon>Bacillariales</taxon>
        <taxon>Bacillariaceae</taxon>
        <taxon>Fragilariopsis</taxon>
    </lineage>
</organism>
<evidence type="ECO:0000256" key="8">
    <source>
        <dbReference type="SAM" id="MobiDB-lite"/>
    </source>
</evidence>
<gene>
    <name evidence="11" type="ORF">FRACYDRAFT_251218</name>
</gene>
<evidence type="ECO:0000256" key="3">
    <source>
        <dbReference type="ARBA" id="ARBA00022692"/>
    </source>
</evidence>
<evidence type="ECO:0000313" key="12">
    <source>
        <dbReference type="Proteomes" id="UP000095751"/>
    </source>
</evidence>